<dbReference type="PANTHER" id="PTHR44051:SF8">
    <property type="entry name" value="GLUTATHIONE S-TRANSFERASE GSTA"/>
    <property type="match status" value="1"/>
</dbReference>
<dbReference type="InterPro" id="IPR004045">
    <property type="entry name" value="Glutathione_S-Trfase_N"/>
</dbReference>
<keyword evidence="5" id="KW-0808">Transferase</keyword>
<dbReference type="InterPro" id="IPR010987">
    <property type="entry name" value="Glutathione-S-Trfase_C-like"/>
</dbReference>
<evidence type="ECO:0000256" key="2">
    <source>
        <dbReference type="SAM" id="MobiDB-lite"/>
    </source>
</evidence>
<dbReference type="OrthoDB" id="8772754at2"/>
<dbReference type="Gene3D" id="1.20.1050.10">
    <property type="match status" value="1"/>
</dbReference>
<dbReference type="EMBL" id="CP012670">
    <property type="protein sequence ID" value="AUX23259.1"/>
    <property type="molecule type" value="Genomic_DNA"/>
</dbReference>
<evidence type="ECO:0000313" key="6">
    <source>
        <dbReference type="Proteomes" id="UP000295781"/>
    </source>
</evidence>
<accession>A0A4P2Q1Y7</accession>
<dbReference type="SFLD" id="SFLDS00019">
    <property type="entry name" value="Glutathione_Transferase_(cytos"/>
    <property type="match status" value="1"/>
</dbReference>
<dbReference type="InterPro" id="IPR040079">
    <property type="entry name" value="Glutathione_S-Trfase"/>
</dbReference>
<dbReference type="Pfam" id="PF00043">
    <property type="entry name" value="GST_C"/>
    <property type="match status" value="1"/>
</dbReference>
<dbReference type="CDD" id="cd03188">
    <property type="entry name" value="GST_C_Beta"/>
    <property type="match status" value="1"/>
</dbReference>
<evidence type="ECO:0000259" key="4">
    <source>
        <dbReference type="PROSITE" id="PS50405"/>
    </source>
</evidence>
<dbReference type="Gene3D" id="3.40.30.10">
    <property type="entry name" value="Glutaredoxin"/>
    <property type="match status" value="1"/>
</dbReference>
<reference evidence="5 6" key="1">
    <citation type="submission" date="2015-09" db="EMBL/GenBank/DDBJ databases">
        <title>Sorangium comparison.</title>
        <authorList>
            <person name="Zaburannyi N."/>
            <person name="Bunk B."/>
            <person name="Overmann J."/>
            <person name="Mueller R."/>
        </authorList>
    </citation>
    <scope>NUCLEOTIDE SEQUENCE [LARGE SCALE GENOMIC DNA]</scope>
    <source>
        <strain evidence="5 6">So ceGT47</strain>
    </source>
</reference>
<dbReference type="AlphaFoldDB" id="A0A4P2Q1Y7"/>
<comment type="similarity">
    <text evidence="1">Belongs to the GST superfamily.</text>
</comment>
<evidence type="ECO:0000313" key="5">
    <source>
        <dbReference type="EMBL" id="AUX23259.1"/>
    </source>
</evidence>
<dbReference type="GO" id="GO:0016740">
    <property type="term" value="F:transferase activity"/>
    <property type="evidence" value="ECO:0007669"/>
    <property type="project" value="UniProtKB-KW"/>
</dbReference>
<evidence type="ECO:0000256" key="1">
    <source>
        <dbReference type="RuleBase" id="RU003494"/>
    </source>
</evidence>
<dbReference type="PROSITE" id="PS50405">
    <property type="entry name" value="GST_CTER"/>
    <property type="match status" value="1"/>
</dbReference>
<dbReference type="InterPro" id="IPR036249">
    <property type="entry name" value="Thioredoxin-like_sf"/>
</dbReference>
<dbReference type="Proteomes" id="UP000295781">
    <property type="component" value="Chromosome"/>
</dbReference>
<dbReference type="InterPro" id="IPR036282">
    <property type="entry name" value="Glutathione-S-Trfase_C_sf"/>
</dbReference>
<name>A0A4P2Q1Y7_SORCE</name>
<feature type="domain" description="GST N-terminal" evidence="3">
    <location>
        <begin position="1"/>
        <end position="81"/>
    </location>
</feature>
<feature type="compositionally biased region" description="Low complexity" evidence="2">
    <location>
        <begin position="212"/>
        <end position="224"/>
    </location>
</feature>
<sequence>MKLYFSPLACSLAPRIALYEAGAEVSYVEVDLKTKRTEDGADYRAIHPLALVPALELPGGELVTENAAILQLIADRSPEAGLAPRDALGRARIQEWLSFVGTELHKALYSPLLSAEAPAEMKAYVLTKAGSRLGRVADRLEGREFLLDRFSVADAYLVTVLNWSQVTPIDLAAWPAITAYQARLQGRPSVARAMAEERERYVRALKRREEPAAAPAAPAPSAGR</sequence>
<dbReference type="SFLD" id="SFLDG01150">
    <property type="entry name" value="Main.1:_Beta-like"/>
    <property type="match status" value="1"/>
</dbReference>
<dbReference type="SUPFAM" id="SSF47616">
    <property type="entry name" value="GST C-terminal domain-like"/>
    <property type="match status" value="1"/>
</dbReference>
<dbReference type="InterPro" id="IPR004046">
    <property type="entry name" value="GST_C"/>
</dbReference>
<dbReference type="SUPFAM" id="SSF52833">
    <property type="entry name" value="Thioredoxin-like"/>
    <property type="match status" value="1"/>
</dbReference>
<feature type="domain" description="GST C-terminal" evidence="4">
    <location>
        <begin position="86"/>
        <end position="205"/>
    </location>
</feature>
<evidence type="ECO:0000259" key="3">
    <source>
        <dbReference type="PROSITE" id="PS50404"/>
    </source>
</evidence>
<dbReference type="SFLD" id="SFLDG00358">
    <property type="entry name" value="Main_(cytGST)"/>
    <property type="match status" value="1"/>
</dbReference>
<dbReference type="PROSITE" id="PS50404">
    <property type="entry name" value="GST_NTER"/>
    <property type="match status" value="1"/>
</dbReference>
<dbReference type="Pfam" id="PF02798">
    <property type="entry name" value="GST_N"/>
    <property type="match status" value="1"/>
</dbReference>
<proteinExistence type="inferred from homology"/>
<dbReference type="RefSeq" id="WP_129348297.1">
    <property type="nucleotide sequence ID" value="NZ_CP012670.1"/>
</dbReference>
<dbReference type="CDD" id="cd03057">
    <property type="entry name" value="GST_N_Beta"/>
    <property type="match status" value="1"/>
</dbReference>
<protein>
    <submittedName>
        <fullName evidence="5">Glutathione S-transferase</fullName>
    </submittedName>
</protein>
<dbReference type="PANTHER" id="PTHR44051">
    <property type="entry name" value="GLUTATHIONE S-TRANSFERASE-RELATED"/>
    <property type="match status" value="1"/>
</dbReference>
<organism evidence="5 6">
    <name type="scientific">Sorangium cellulosum</name>
    <name type="common">Polyangium cellulosum</name>
    <dbReference type="NCBI Taxonomy" id="56"/>
    <lineage>
        <taxon>Bacteria</taxon>
        <taxon>Pseudomonadati</taxon>
        <taxon>Myxococcota</taxon>
        <taxon>Polyangia</taxon>
        <taxon>Polyangiales</taxon>
        <taxon>Polyangiaceae</taxon>
        <taxon>Sorangium</taxon>
    </lineage>
</organism>
<gene>
    <name evidence="5" type="primary">gst</name>
    <name evidence="5" type="ORF">SOCEGT47_037820</name>
</gene>
<feature type="region of interest" description="Disordered" evidence="2">
    <location>
        <begin position="205"/>
        <end position="224"/>
    </location>
</feature>